<sequence length="132" mass="15408">MKVKKRLFYFCLFSLLTCVEILIALFVHDNFIRPYVGDIIIVMVIYCFIRIFEPKRIKLLPLFIFIFAFAVEVLQLFHIASLIGIKNRVLKIIIGSNFDTADILCYLIGCALLAVWEYTVNQKQHFGNKKAR</sequence>
<protein>
    <submittedName>
        <fullName evidence="2">Putative membrane protein</fullName>
    </submittedName>
</protein>
<dbReference type="HOGENOM" id="CLU_133181_1_0_9"/>
<accession>A0A078KPP7</accession>
<dbReference type="PATRIC" id="fig|29343.3.peg.1335"/>
<name>A0A078KPP7_9FIRM</name>
<dbReference type="Proteomes" id="UP000032431">
    <property type="component" value="Chromosome I"/>
</dbReference>
<feature type="transmembrane region" description="Helical" evidence="1">
    <location>
        <begin position="103"/>
        <end position="120"/>
    </location>
</feature>
<evidence type="ECO:0000313" key="3">
    <source>
        <dbReference type="Proteomes" id="UP000032431"/>
    </source>
</evidence>
<gene>
    <name evidence="2" type="ORF">CCDG5_1269</name>
</gene>
<keyword evidence="1" id="KW-0472">Membrane</keyword>
<feature type="transmembrane region" description="Helical" evidence="1">
    <location>
        <begin position="59"/>
        <end position="83"/>
    </location>
</feature>
<organism evidence="2 3">
    <name type="scientific">[Clostridium] cellulosi</name>
    <dbReference type="NCBI Taxonomy" id="29343"/>
    <lineage>
        <taxon>Bacteria</taxon>
        <taxon>Bacillati</taxon>
        <taxon>Bacillota</taxon>
        <taxon>Clostridia</taxon>
        <taxon>Eubacteriales</taxon>
        <taxon>Oscillospiraceae</taxon>
        <taxon>Oscillospiraceae incertae sedis</taxon>
    </lineage>
</organism>
<feature type="transmembrane region" description="Helical" evidence="1">
    <location>
        <begin position="7"/>
        <end position="26"/>
    </location>
</feature>
<dbReference type="InterPro" id="IPR021257">
    <property type="entry name" value="DUF2809"/>
</dbReference>
<dbReference type="EMBL" id="LM995447">
    <property type="protein sequence ID" value="CDZ24383.1"/>
    <property type="molecule type" value="Genomic_DNA"/>
</dbReference>
<dbReference type="STRING" id="29343.CCDG5_1269"/>
<dbReference type="KEGG" id="ccel:CCDG5_1269"/>
<evidence type="ECO:0000313" key="2">
    <source>
        <dbReference type="EMBL" id="CDZ24383.1"/>
    </source>
</evidence>
<keyword evidence="1" id="KW-0812">Transmembrane</keyword>
<reference evidence="3" key="1">
    <citation type="submission" date="2014-07" db="EMBL/GenBank/DDBJ databases">
        <authorList>
            <person name="Wibberg D."/>
        </authorList>
    </citation>
    <scope>NUCLEOTIDE SEQUENCE [LARGE SCALE GENOMIC DNA]</scope>
    <source>
        <strain evidence="3">DG5</strain>
    </source>
</reference>
<proteinExistence type="predicted"/>
<dbReference type="Pfam" id="PF10990">
    <property type="entry name" value="DUF2809"/>
    <property type="match status" value="1"/>
</dbReference>
<keyword evidence="3" id="KW-1185">Reference proteome</keyword>
<feature type="transmembrane region" description="Helical" evidence="1">
    <location>
        <begin position="32"/>
        <end position="52"/>
    </location>
</feature>
<keyword evidence="1" id="KW-1133">Transmembrane helix</keyword>
<dbReference type="AlphaFoldDB" id="A0A078KPP7"/>
<evidence type="ECO:0000256" key="1">
    <source>
        <dbReference type="SAM" id="Phobius"/>
    </source>
</evidence>